<sequence>MESNLDMDVDIVPLSRPPQLSEALDKSDDWTGLSDAQQRRKLQNRLNQRARRRRKDPDKQTHLFSKIDDIRRGHQISNLPQSNTTTTTTTIISTKKTRPHHTPNSKQTFILLLGQLAIDHQHFQFQSSSFKYHQPNLPIFPLSRDHLIPLVHYNVLRAANTILVLLRNTSPIFQPCTNTDTNSDEFQSHYFRITPLPSPNRLPPSLHPTPLQQKVEHAEWMDIFPLGGLRDSLIRHAGTFDESDLLNDFLGGILTKNLPVRRQTGPGQSKGIEAKARPKAKRCSEVSIGASRVGDENRGFVVWGDPFNVEEWEVSEGFMTKWSWLLRTGCAPLLKATDLHREKRGEEPMNWERWGIQV</sequence>
<dbReference type="VEuPathDB" id="FungiDB:PV10_01243"/>
<dbReference type="Proteomes" id="UP000054302">
    <property type="component" value="Unassembled WGS sequence"/>
</dbReference>
<gene>
    <name evidence="2" type="ORF">PV10_01243</name>
</gene>
<dbReference type="RefSeq" id="XP_016229067.1">
    <property type="nucleotide sequence ID" value="XM_016365418.1"/>
</dbReference>
<evidence type="ECO:0000313" key="3">
    <source>
        <dbReference type="Proteomes" id="UP000054302"/>
    </source>
</evidence>
<feature type="region of interest" description="Disordered" evidence="1">
    <location>
        <begin position="74"/>
        <end position="103"/>
    </location>
</feature>
<dbReference type="GeneID" id="27319088"/>
<dbReference type="PANTHER" id="PTHR38116:SF1">
    <property type="entry name" value="BZIP DOMAIN-CONTAINING PROTEIN"/>
    <property type="match status" value="1"/>
</dbReference>
<reference evidence="2 3" key="1">
    <citation type="submission" date="2015-01" db="EMBL/GenBank/DDBJ databases">
        <title>The Genome Sequence of Exophiala mesophila CBS40295.</title>
        <authorList>
            <consortium name="The Broad Institute Genomics Platform"/>
            <person name="Cuomo C."/>
            <person name="de Hoog S."/>
            <person name="Gorbushina A."/>
            <person name="Stielow B."/>
            <person name="Teixiera M."/>
            <person name="Abouelleil A."/>
            <person name="Chapman S.B."/>
            <person name="Priest M."/>
            <person name="Young S.K."/>
            <person name="Wortman J."/>
            <person name="Nusbaum C."/>
            <person name="Birren B."/>
        </authorList>
    </citation>
    <scope>NUCLEOTIDE SEQUENCE [LARGE SCALE GENOMIC DNA]</scope>
    <source>
        <strain evidence="2 3">CBS 40295</strain>
    </source>
</reference>
<proteinExistence type="predicted"/>
<keyword evidence="3" id="KW-1185">Reference proteome</keyword>
<dbReference type="HOGENOM" id="CLU_033726_0_0_1"/>
<dbReference type="EMBL" id="KN847520">
    <property type="protein sequence ID" value="KIV97493.1"/>
    <property type="molecule type" value="Genomic_DNA"/>
</dbReference>
<dbReference type="Pfam" id="PF11905">
    <property type="entry name" value="DUF3425"/>
    <property type="match status" value="1"/>
</dbReference>
<dbReference type="OrthoDB" id="2245989at2759"/>
<feature type="compositionally biased region" description="Low complexity" evidence="1">
    <location>
        <begin position="84"/>
        <end position="94"/>
    </location>
</feature>
<organism evidence="2 3">
    <name type="scientific">Exophiala mesophila</name>
    <name type="common">Black yeast-like fungus</name>
    <dbReference type="NCBI Taxonomy" id="212818"/>
    <lineage>
        <taxon>Eukaryota</taxon>
        <taxon>Fungi</taxon>
        <taxon>Dikarya</taxon>
        <taxon>Ascomycota</taxon>
        <taxon>Pezizomycotina</taxon>
        <taxon>Eurotiomycetes</taxon>
        <taxon>Chaetothyriomycetidae</taxon>
        <taxon>Chaetothyriales</taxon>
        <taxon>Herpotrichiellaceae</taxon>
        <taxon>Exophiala</taxon>
    </lineage>
</organism>
<dbReference type="InterPro" id="IPR021833">
    <property type="entry name" value="DUF3425"/>
</dbReference>
<feature type="region of interest" description="Disordered" evidence="1">
    <location>
        <begin position="1"/>
        <end position="28"/>
    </location>
</feature>
<dbReference type="AlphaFoldDB" id="A0A0D2AF17"/>
<accession>A0A0D2AF17</accession>
<protein>
    <recommendedName>
        <fullName evidence="4">BZIP domain-containing protein</fullName>
    </recommendedName>
</protein>
<dbReference type="STRING" id="212818.A0A0D2AF17"/>
<dbReference type="PANTHER" id="PTHR38116">
    <property type="entry name" value="CHROMOSOME 7, WHOLE GENOME SHOTGUN SEQUENCE"/>
    <property type="match status" value="1"/>
</dbReference>
<name>A0A0D2AF17_EXOME</name>
<evidence type="ECO:0008006" key="4">
    <source>
        <dbReference type="Google" id="ProtNLM"/>
    </source>
</evidence>
<evidence type="ECO:0000313" key="2">
    <source>
        <dbReference type="EMBL" id="KIV97493.1"/>
    </source>
</evidence>
<evidence type="ECO:0000256" key="1">
    <source>
        <dbReference type="SAM" id="MobiDB-lite"/>
    </source>
</evidence>